<comment type="caution">
    <text evidence="1">The sequence shown here is derived from an EMBL/GenBank/DDBJ whole genome shotgun (WGS) entry which is preliminary data.</text>
</comment>
<dbReference type="Gene3D" id="1.20.1440.30">
    <property type="entry name" value="Biosynthetic Protein domain"/>
    <property type="match status" value="1"/>
</dbReference>
<dbReference type="RefSeq" id="WP_003354093.1">
    <property type="nucleotide sequence ID" value="NZ_JH414752.1"/>
</dbReference>
<evidence type="ECO:0008006" key="3">
    <source>
        <dbReference type="Google" id="ProtNLM"/>
    </source>
</evidence>
<name>G9QL62_9BACI</name>
<dbReference type="PANTHER" id="PTHR31299">
    <property type="entry name" value="ESTERASE, PUTATIVE (AFU_ORTHOLOGUE AFUA_1G05850)-RELATED"/>
    <property type="match status" value="1"/>
</dbReference>
<dbReference type="Gene3D" id="3.30.1870.10">
    <property type="entry name" value="EreA-like, domain 2"/>
    <property type="match status" value="1"/>
</dbReference>
<dbReference type="GO" id="GO:0046677">
    <property type="term" value="P:response to antibiotic"/>
    <property type="evidence" value="ECO:0007669"/>
    <property type="project" value="InterPro"/>
</dbReference>
<protein>
    <recommendedName>
        <fullName evidence="3">Erythromycin esterase</fullName>
    </recommendedName>
</protein>
<evidence type="ECO:0000313" key="2">
    <source>
        <dbReference type="Proteomes" id="UP000011747"/>
    </source>
</evidence>
<keyword evidence="2" id="KW-1185">Reference proteome</keyword>
<dbReference type="InterPro" id="IPR052036">
    <property type="entry name" value="Hydrolase/PRTase-associated"/>
</dbReference>
<dbReference type="Gene3D" id="3.40.1660.10">
    <property type="entry name" value="EreA-like (biosynthetic domain)"/>
    <property type="match status" value="1"/>
</dbReference>
<evidence type="ECO:0000313" key="1">
    <source>
        <dbReference type="EMBL" id="EHL78127.1"/>
    </source>
</evidence>
<dbReference type="PANTHER" id="PTHR31299:SF0">
    <property type="entry name" value="ESTERASE, PUTATIVE (AFU_ORTHOLOGUE AFUA_1G05850)-RELATED"/>
    <property type="match status" value="1"/>
</dbReference>
<dbReference type="PATRIC" id="fig|665952.3.peg.1776"/>
<dbReference type="SUPFAM" id="SSF159501">
    <property type="entry name" value="EreA/ChaN-like"/>
    <property type="match status" value="1"/>
</dbReference>
<reference evidence="1 2" key="1">
    <citation type="submission" date="2011-09" db="EMBL/GenBank/DDBJ databases">
        <title>The Genome Sequence of Bacillus smithii 7_3_47FAA.</title>
        <authorList>
            <consortium name="The Broad Institute Genome Sequencing Platform"/>
            <person name="Earl A."/>
            <person name="Ward D."/>
            <person name="Feldgarden M."/>
            <person name="Gevers D."/>
            <person name="Daigneault M."/>
            <person name="Strauss J."/>
            <person name="Allen-Vercoe E."/>
            <person name="Young S.K."/>
            <person name="Zeng Q."/>
            <person name="Gargeya S."/>
            <person name="Fitzgerald M."/>
            <person name="Haas B."/>
            <person name="Abouelleil A."/>
            <person name="Alvarado L."/>
            <person name="Arachchi H.M."/>
            <person name="Berlin A."/>
            <person name="Brown A."/>
            <person name="Chapman S.B."/>
            <person name="Chen Z."/>
            <person name="Dunbar C."/>
            <person name="Freedman E."/>
            <person name="Gearin G."/>
            <person name="Goldberg J."/>
            <person name="Griggs A."/>
            <person name="Gujja S."/>
            <person name="Heiman D."/>
            <person name="Howarth C."/>
            <person name="Larson L."/>
            <person name="Lui A."/>
            <person name="MacDonald P.J.P."/>
            <person name="Montmayeur A."/>
            <person name="Murphy C."/>
            <person name="Neiman D."/>
            <person name="Pearson M."/>
            <person name="Priest M."/>
            <person name="Roberts A."/>
            <person name="Saif S."/>
            <person name="Shea T."/>
            <person name="Shenoy N."/>
            <person name="Sisk P."/>
            <person name="Stolte C."/>
            <person name="Sykes S."/>
            <person name="Wortman J."/>
            <person name="Nusbaum C."/>
            <person name="Birren B."/>
        </authorList>
    </citation>
    <scope>NUCLEOTIDE SEQUENCE [LARGE SCALE GENOMIC DNA]</scope>
    <source>
        <strain evidence="1 2">7_3_47FAA</strain>
    </source>
</reference>
<sequence length="410" mass="48508">MSIFQLTNRKYKKAVEWVREHSYGIDSLEKCEINDFNFLENILKDKQIVWLGENGHGIAEHNLLKSKLIEFLYHKMGFKVIAFESGLSECYSANYFKDDISVNELMDKSIFSLWKTEETLPLFELIKETDLNLIGFDFQPSSKQNLFVDLLDKMDIDLPSKFKLSIKNLDKATMDWYMRIGKLKGERKKIPRHIMQEYLETQKELTELFSSLHKTLEELEKEFIRKDMHLYFQLIQRVIENRRLLLSNLATGHRTYQKIRDQIMAHNLEWICEKLYPNEKIIVWAHNSHIYKNYENLIKYKPMGSLMSPEMVSKSYYLGLFMYEGKAALNNKTIYDLVKPPKKSLEDYMNHNKSSISFIDFSDVSPNELNKWIFNKTLILESGTMQKLITPAQQLDGIFFIKKVSPPHYL</sequence>
<accession>G9QL62</accession>
<dbReference type="HOGENOM" id="CLU_026490_0_0_9"/>
<dbReference type="AlphaFoldDB" id="G9QL62"/>
<dbReference type="CDD" id="cd14728">
    <property type="entry name" value="Ere-like"/>
    <property type="match status" value="1"/>
</dbReference>
<gene>
    <name evidence="1" type="ORF">HMPREF1015_02472</name>
</gene>
<dbReference type="EMBL" id="ACWF01000092">
    <property type="protein sequence ID" value="EHL78127.1"/>
    <property type="molecule type" value="Genomic_DNA"/>
</dbReference>
<dbReference type="Pfam" id="PF05139">
    <property type="entry name" value="Erythro_esteras"/>
    <property type="match status" value="1"/>
</dbReference>
<organism evidence="1 2">
    <name type="scientific">Bacillus smithii 7_3_47FAA</name>
    <dbReference type="NCBI Taxonomy" id="665952"/>
    <lineage>
        <taxon>Bacteria</taxon>
        <taxon>Bacillati</taxon>
        <taxon>Bacillota</taxon>
        <taxon>Bacilli</taxon>
        <taxon>Bacillales</taxon>
        <taxon>Bacillaceae</taxon>
        <taxon>Bacillus</taxon>
    </lineage>
</organism>
<dbReference type="InterPro" id="IPR007815">
    <property type="entry name" value="Emycin_Estase"/>
</dbReference>
<proteinExistence type="predicted"/>
<dbReference type="Proteomes" id="UP000011747">
    <property type="component" value="Unassembled WGS sequence"/>
</dbReference>